<dbReference type="EMBL" id="BMMK01000005">
    <property type="protein sequence ID" value="GGM46259.1"/>
    <property type="molecule type" value="Genomic_DNA"/>
</dbReference>
<dbReference type="Gene3D" id="3.40.50.1820">
    <property type="entry name" value="alpha/beta hydrolase"/>
    <property type="match status" value="1"/>
</dbReference>
<name>A0A8J3CC83_9PSEU</name>
<comment type="caution">
    <text evidence="1">The sequence shown here is derived from an EMBL/GenBank/DDBJ whole genome shotgun (WGS) entry which is preliminary data.</text>
</comment>
<dbReference type="Proteomes" id="UP000637578">
    <property type="component" value="Unassembled WGS sequence"/>
</dbReference>
<proteinExistence type="predicted"/>
<dbReference type="RefSeq" id="WP_189055573.1">
    <property type="nucleotide sequence ID" value="NZ_BMMK01000005.1"/>
</dbReference>
<gene>
    <name evidence="1" type="ORF">GCM10012275_16600</name>
</gene>
<dbReference type="SUPFAM" id="SSF53474">
    <property type="entry name" value="alpha/beta-Hydrolases"/>
    <property type="match status" value="1"/>
</dbReference>
<reference evidence="1" key="1">
    <citation type="journal article" date="2014" name="Int. J. Syst. Evol. Microbiol.">
        <title>Complete genome sequence of Corynebacterium casei LMG S-19264T (=DSM 44701T), isolated from a smear-ripened cheese.</title>
        <authorList>
            <consortium name="US DOE Joint Genome Institute (JGI-PGF)"/>
            <person name="Walter F."/>
            <person name="Albersmeier A."/>
            <person name="Kalinowski J."/>
            <person name="Ruckert C."/>
        </authorList>
    </citation>
    <scope>NUCLEOTIDE SEQUENCE</scope>
    <source>
        <strain evidence="1">CGMCC 4.5737</strain>
    </source>
</reference>
<accession>A0A8J3CC83</accession>
<evidence type="ECO:0008006" key="3">
    <source>
        <dbReference type="Google" id="ProtNLM"/>
    </source>
</evidence>
<dbReference type="InterPro" id="IPR029058">
    <property type="entry name" value="AB_hydrolase_fold"/>
</dbReference>
<evidence type="ECO:0000313" key="1">
    <source>
        <dbReference type="EMBL" id="GGM46259.1"/>
    </source>
</evidence>
<keyword evidence="2" id="KW-1185">Reference proteome</keyword>
<organism evidence="1 2">
    <name type="scientific">Longimycelium tulufanense</name>
    <dbReference type="NCBI Taxonomy" id="907463"/>
    <lineage>
        <taxon>Bacteria</taxon>
        <taxon>Bacillati</taxon>
        <taxon>Actinomycetota</taxon>
        <taxon>Actinomycetes</taxon>
        <taxon>Pseudonocardiales</taxon>
        <taxon>Pseudonocardiaceae</taxon>
        <taxon>Longimycelium</taxon>
    </lineage>
</organism>
<dbReference type="AlphaFoldDB" id="A0A8J3CC83"/>
<evidence type="ECO:0000313" key="2">
    <source>
        <dbReference type="Proteomes" id="UP000637578"/>
    </source>
</evidence>
<protein>
    <recommendedName>
        <fullName evidence="3">Lysophospholipase</fullName>
    </recommendedName>
</protein>
<reference evidence="1" key="2">
    <citation type="submission" date="2020-09" db="EMBL/GenBank/DDBJ databases">
        <authorList>
            <person name="Sun Q."/>
            <person name="Zhou Y."/>
        </authorList>
    </citation>
    <scope>NUCLEOTIDE SEQUENCE</scope>
    <source>
        <strain evidence="1">CGMCC 4.5737</strain>
    </source>
</reference>
<sequence length="274" mass="28985">MPTTTAPVKVASWNEPAGTATRGTLVLLPGRGEQPSLYERFGQRLASDGYRVRALGDATADLDATLAGVQQLFSADAEPSPRILVGSDTGALLALRLQAHGIVRADAVVVAGLPNVRRAALTPLGWEEELRARTSCPVYRTWLTDTGQLRRGVLTADRIPVSLREPVDLSAVTAPVLGLHGSADAVSPLAAVRSEFARLDTVQLVAVTEGKHDILNDVAHRSVAATIVLFLETLRNGPDAPKITRPVDLGIERGLLRNHSGTESVIGNGHIAMG</sequence>